<proteinExistence type="predicted"/>
<dbReference type="EMBL" id="AXCN02000343">
    <property type="status" value="NOT_ANNOTATED_CDS"/>
    <property type="molecule type" value="Genomic_DNA"/>
</dbReference>
<dbReference type="Proteomes" id="UP000075886">
    <property type="component" value="Unassembled WGS sequence"/>
</dbReference>
<feature type="compositionally biased region" description="Low complexity" evidence="1">
    <location>
        <begin position="61"/>
        <end position="75"/>
    </location>
</feature>
<organism evidence="2 3">
    <name type="scientific">Anopheles farauti</name>
    <dbReference type="NCBI Taxonomy" id="69004"/>
    <lineage>
        <taxon>Eukaryota</taxon>
        <taxon>Metazoa</taxon>
        <taxon>Ecdysozoa</taxon>
        <taxon>Arthropoda</taxon>
        <taxon>Hexapoda</taxon>
        <taxon>Insecta</taxon>
        <taxon>Pterygota</taxon>
        <taxon>Neoptera</taxon>
        <taxon>Endopterygota</taxon>
        <taxon>Diptera</taxon>
        <taxon>Nematocera</taxon>
        <taxon>Culicoidea</taxon>
        <taxon>Culicidae</taxon>
        <taxon>Anophelinae</taxon>
        <taxon>Anopheles</taxon>
    </lineage>
</organism>
<reference evidence="3" key="1">
    <citation type="submission" date="2014-01" db="EMBL/GenBank/DDBJ databases">
        <title>The Genome Sequence of Anopheles farauti FAR1 (V2).</title>
        <authorList>
            <consortium name="The Broad Institute Genomics Platform"/>
            <person name="Neafsey D.E."/>
            <person name="Besansky N."/>
            <person name="Howell P."/>
            <person name="Walton C."/>
            <person name="Young S.K."/>
            <person name="Zeng Q."/>
            <person name="Gargeya S."/>
            <person name="Fitzgerald M."/>
            <person name="Haas B."/>
            <person name="Abouelleil A."/>
            <person name="Allen A.W."/>
            <person name="Alvarado L."/>
            <person name="Arachchi H.M."/>
            <person name="Berlin A.M."/>
            <person name="Chapman S.B."/>
            <person name="Gainer-Dewar J."/>
            <person name="Goldberg J."/>
            <person name="Griggs A."/>
            <person name="Gujja S."/>
            <person name="Hansen M."/>
            <person name="Howarth C."/>
            <person name="Imamovic A."/>
            <person name="Ireland A."/>
            <person name="Larimer J."/>
            <person name="McCowan C."/>
            <person name="Murphy C."/>
            <person name="Pearson M."/>
            <person name="Poon T.W."/>
            <person name="Priest M."/>
            <person name="Roberts A."/>
            <person name="Saif S."/>
            <person name="Shea T."/>
            <person name="Sisk P."/>
            <person name="Sykes S."/>
            <person name="Wortman J."/>
            <person name="Nusbaum C."/>
            <person name="Birren B."/>
        </authorList>
    </citation>
    <scope>NUCLEOTIDE SEQUENCE [LARGE SCALE GENOMIC DNA]</scope>
    <source>
        <strain evidence="3">FAR1</strain>
    </source>
</reference>
<keyword evidence="3" id="KW-1185">Reference proteome</keyword>
<evidence type="ECO:0000256" key="1">
    <source>
        <dbReference type="SAM" id="MobiDB-lite"/>
    </source>
</evidence>
<evidence type="ECO:0000313" key="3">
    <source>
        <dbReference type="Proteomes" id="UP000075886"/>
    </source>
</evidence>
<accession>A0A182Q884</accession>
<dbReference type="EnsemblMetazoa" id="AFAF004995-RA">
    <property type="protein sequence ID" value="AFAF004995-PA"/>
    <property type="gene ID" value="AFAF004995"/>
</dbReference>
<evidence type="ECO:0000313" key="2">
    <source>
        <dbReference type="EnsemblMetazoa" id="AFAF004995-PA"/>
    </source>
</evidence>
<dbReference type="AlphaFoldDB" id="A0A182Q884"/>
<name>A0A182Q884_9DIPT</name>
<reference evidence="2" key="2">
    <citation type="submission" date="2020-05" db="UniProtKB">
        <authorList>
            <consortium name="EnsemblMetazoa"/>
        </authorList>
    </citation>
    <scope>IDENTIFICATION</scope>
    <source>
        <strain evidence="2">FAR1</strain>
    </source>
</reference>
<feature type="region of interest" description="Disordered" evidence="1">
    <location>
        <begin position="60"/>
        <end position="88"/>
    </location>
</feature>
<dbReference type="VEuPathDB" id="VectorBase:AFAF004995"/>
<sequence>MCPPSREVDGTPVAVSETMYTSLRAHGKTSESSLNVARSYTGCGTALLTAFGGCRNVAIKSPPRSSRSVNSPSHRLISSPPESRPGPLIQLRRSFINQATAQTANFGQSIGLTDGKSMHGLLQTRSEN</sequence>
<protein>
    <submittedName>
        <fullName evidence="2">Uncharacterized protein</fullName>
    </submittedName>
</protein>